<dbReference type="EMBL" id="MU006107">
    <property type="protein sequence ID" value="KAF2835650.1"/>
    <property type="molecule type" value="Genomic_DNA"/>
</dbReference>
<organism evidence="3 4">
    <name type="scientific">Patellaria atrata CBS 101060</name>
    <dbReference type="NCBI Taxonomy" id="1346257"/>
    <lineage>
        <taxon>Eukaryota</taxon>
        <taxon>Fungi</taxon>
        <taxon>Dikarya</taxon>
        <taxon>Ascomycota</taxon>
        <taxon>Pezizomycotina</taxon>
        <taxon>Dothideomycetes</taxon>
        <taxon>Dothideomycetes incertae sedis</taxon>
        <taxon>Patellariales</taxon>
        <taxon>Patellariaceae</taxon>
        <taxon>Patellaria</taxon>
    </lineage>
</organism>
<evidence type="ECO:0000256" key="1">
    <source>
        <dbReference type="SAM" id="MobiDB-lite"/>
    </source>
</evidence>
<proteinExistence type="predicted"/>
<evidence type="ECO:0000313" key="4">
    <source>
        <dbReference type="Proteomes" id="UP000799429"/>
    </source>
</evidence>
<reference evidence="3" key="1">
    <citation type="journal article" date="2020" name="Stud. Mycol.">
        <title>101 Dothideomycetes genomes: a test case for predicting lifestyles and emergence of pathogens.</title>
        <authorList>
            <person name="Haridas S."/>
            <person name="Albert R."/>
            <person name="Binder M."/>
            <person name="Bloem J."/>
            <person name="Labutti K."/>
            <person name="Salamov A."/>
            <person name="Andreopoulos B."/>
            <person name="Baker S."/>
            <person name="Barry K."/>
            <person name="Bills G."/>
            <person name="Bluhm B."/>
            <person name="Cannon C."/>
            <person name="Castanera R."/>
            <person name="Culley D."/>
            <person name="Daum C."/>
            <person name="Ezra D."/>
            <person name="Gonzalez J."/>
            <person name="Henrissat B."/>
            <person name="Kuo A."/>
            <person name="Liang C."/>
            <person name="Lipzen A."/>
            <person name="Lutzoni F."/>
            <person name="Magnuson J."/>
            <person name="Mondo S."/>
            <person name="Nolan M."/>
            <person name="Ohm R."/>
            <person name="Pangilinan J."/>
            <person name="Park H.-J."/>
            <person name="Ramirez L."/>
            <person name="Alfaro M."/>
            <person name="Sun H."/>
            <person name="Tritt A."/>
            <person name="Yoshinaga Y."/>
            <person name="Zwiers L.-H."/>
            <person name="Turgeon B."/>
            <person name="Goodwin S."/>
            <person name="Spatafora J."/>
            <person name="Crous P."/>
            <person name="Grigoriev I."/>
        </authorList>
    </citation>
    <scope>NUCLEOTIDE SEQUENCE</scope>
    <source>
        <strain evidence="3">CBS 101060</strain>
    </source>
</reference>
<dbReference type="Proteomes" id="UP000799429">
    <property type="component" value="Unassembled WGS sequence"/>
</dbReference>
<dbReference type="AlphaFoldDB" id="A0A9P4VMX0"/>
<sequence length="439" mass="49631">MEWFAVESFAPFALPPISTSPQGPSISFLFVAIFLLHLIPRIMKSLISIILVGVIPFIQPSRAYIHHRAAANITWTADAHSFIVKLDLPGVPLYKLLYEDNRHWVPRWIPTDSPSAVLLNFTMCRMNHTLILNNHPFLPLPNPDIPPRLVAYQVPANITAKELDILILDDWQPLDMQFRIGTAMPLLQLDYDRLITPRDDPSITYYNPEFTLDLNLIGVTADDSHILLDVPSQMRIQIVLSDENHSRSDSPRRNYAITEAQLVRRQFNYLPPLPHAVGSCDRSSWRCPDLNDSPWYRYIWYSEFDSFGRIGSLRHFILDKWDDVTLFAEAFWPVALIIAASVGGAALLAYVCWRIYNGIDASTLTDAVANMEEEGLLSNRDEDDNPPSYQDAVKSSPPAAEEYHGPLIAELGVRAPPGHDPHMKPLPPSPRASIDGERE</sequence>
<feature type="transmembrane region" description="Helical" evidence="2">
    <location>
        <begin position="330"/>
        <end position="353"/>
    </location>
</feature>
<feature type="region of interest" description="Disordered" evidence="1">
    <location>
        <begin position="377"/>
        <end position="439"/>
    </location>
</feature>
<feature type="transmembrane region" description="Helical" evidence="2">
    <location>
        <begin position="20"/>
        <end position="39"/>
    </location>
</feature>
<accession>A0A9P4VMX0</accession>
<gene>
    <name evidence="3" type="ORF">M501DRAFT_987978</name>
</gene>
<evidence type="ECO:0000313" key="3">
    <source>
        <dbReference type="EMBL" id="KAF2835650.1"/>
    </source>
</evidence>
<evidence type="ECO:0000256" key="2">
    <source>
        <dbReference type="SAM" id="Phobius"/>
    </source>
</evidence>
<feature type="transmembrane region" description="Helical" evidence="2">
    <location>
        <begin position="46"/>
        <end position="65"/>
    </location>
</feature>
<dbReference type="OrthoDB" id="3917128at2759"/>
<keyword evidence="2" id="KW-0472">Membrane</keyword>
<keyword evidence="2" id="KW-1133">Transmembrane helix</keyword>
<name>A0A9P4VMX0_9PEZI</name>
<keyword evidence="4" id="KW-1185">Reference proteome</keyword>
<keyword evidence="2" id="KW-0812">Transmembrane</keyword>
<protein>
    <submittedName>
        <fullName evidence="3">Uncharacterized protein</fullName>
    </submittedName>
</protein>
<comment type="caution">
    <text evidence="3">The sequence shown here is derived from an EMBL/GenBank/DDBJ whole genome shotgun (WGS) entry which is preliminary data.</text>
</comment>